<accession>A0A1F5N8C2</accession>
<gene>
    <name evidence="1" type="ORF">A2717_04665</name>
</gene>
<dbReference type="STRING" id="1817821.A2717_04665"/>
<dbReference type="EMBL" id="MFEH01000004">
    <property type="protein sequence ID" value="OGE73895.1"/>
    <property type="molecule type" value="Genomic_DNA"/>
</dbReference>
<organism evidence="1 2">
    <name type="scientific">Candidatus Doudnabacteria bacterium RIFCSPHIGHO2_01_FULL_41_86</name>
    <dbReference type="NCBI Taxonomy" id="1817821"/>
    <lineage>
        <taxon>Bacteria</taxon>
        <taxon>Candidatus Doudnaibacteriota</taxon>
    </lineage>
</organism>
<comment type="caution">
    <text evidence="1">The sequence shown here is derived from an EMBL/GenBank/DDBJ whole genome shotgun (WGS) entry which is preliminary data.</text>
</comment>
<sequence length="151" mass="17752">MRNGLLSVILLFSVIPAHVQSAERWVARPIDPESRQAGWQTEYRLQLPDRVYTISIGEESEEKEKVAVNATDKAKNRRLHVYWVKGMKEAQFSEPYYVAVKSNPRMRLRYQRRDPAVYLFYDLRDKYLEGLPSQVAAQIRKLVVHRGRYLS</sequence>
<dbReference type="AlphaFoldDB" id="A0A1F5N8C2"/>
<proteinExistence type="predicted"/>
<reference evidence="1 2" key="1">
    <citation type="journal article" date="2016" name="Nat. Commun.">
        <title>Thousands of microbial genomes shed light on interconnected biogeochemical processes in an aquifer system.</title>
        <authorList>
            <person name="Anantharaman K."/>
            <person name="Brown C.T."/>
            <person name="Hug L.A."/>
            <person name="Sharon I."/>
            <person name="Castelle C.J."/>
            <person name="Probst A.J."/>
            <person name="Thomas B.C."/>
            <person name="Singh A."/>
            <person name="Wilkins M.J."/>
            <person name="Karaoz U."/>
            <person name="Brodie E.L."/>
            <person name="Williams K.H."/>
            <person name="Hubbard S.S."/>
            <person name="Banfield J.F."/>
        </authorList>
    </citation>
    <scope>NUCLEOTIDE SEQUENCE [LARGE SCALE GENOMIC DNA]</scope>
</reference>
<evidence type="ECO:0000313" key="2">
    <source>
        <dbReference type="Proteomes" id="UP000177610"/>
    </source>
</evidence>
<evidence type="ECO:0000313" key="1">
    <source>
        <dbReference type="EMBL" id="OGE73895.1"/>
    </source>
</evidence>
<protein>
    <submittedName>
        <fullName evidence="1">Uncharacterized protein</fullName>
    </submittedName>
</protein>
<name>A0A1F5N8C2_9BACT</name>
<dbReference type="Proteomes" id="UP000177610">
    <property type="component" value="Unassembled WGS sequence"/>
</dbReference>